<keyword evidence="2" id="KW-1185">Reference proteome</keyword>
<dbReference type="Proteomes" id="UP001500416">
    <property type="component" value="Unassembled WGS sequence"/>
</dbReference>
<name>A0ABN0TIN8_9PSEU</name>
<organism evidence="1 2">
    <name type="scientific">Saccharothrix mutabilis subsp. mutabilis</name>
    <dbReference type="NCBI Taxonomy" id="66855"/>
    <lineage>
        <taxon>Bacteria</taxon>
        <taxon>Bacillati</taxon>
        <taxon>Actinomycetota</taxon>
        <taxon>Actinomycetes</taxon>
        <taxon>Pseudonocardiales</taxon>
        <taxon>Pseudonocardiaceae</taxon>
        <taxon>Saccharothrix</taxon>
    </lineage>
</organism>
<dbReference type="Gene3D" id="1.10.510.10">
    <property type="entry name" value="Transferase(Phosphotransferase) domain 1"/>
    <property type="match status" value="1"/>
</dbReference>
<protein>
    <submittedName>
        <fullName evidence="1">Aminoglycoside phosphotransferase family protein</fullName>
    </submittedName>
</protein>
<dbReference type="InterPro" id="IPR011009">
    <property type="entry name" value="Kinase-like_dom_sf"/>
</dbReference>
<comment type="caution">
    <text evidence="1">The sequence shown here is derived from an EMBL/GenBank/DDBJ whole genome shotgun (WGS) entry which is preliminary data.</text>
</comment>
<reference evidence="1 2" key="1">
    <citation type="journal article" date="2019" name="Int. J. Syst. Evol. Microbiol.">
        <title>The Global Catalogue of Microorganisms (GCM) 10K type strain sequencing project: providing services to taxonomists for standard genome sequencing and annotation.</title>
        <authorList>
            <consortium name="The Broad Institute Genomics Platform"/>
            <consortium name="The Broad Institute Genome Sequencing Center for Infectious Disease"/>
            <person name="Wu L."/>
            <person name="Ma J."/>
        </authorList>
    </citation>
    <scope>NUCLEOTIDE SEQUENCE [LARGE SCALE GENOMIC DNA]</scope>
    <source>
        <strain evidence="1 2">JCM 3380</strain>
    </source>
</reference>
<proteinExistence type="predicted"/>
<evidence type="ECO:0000313" key="1">
    <source>
        <dbReference type="EMBL" id="GAA0222678.1"/>
    </source>
</evidence>
<accession>A0ABN0TIN8</accession>
<dbReference type="RefSeq" id="WP_343933511.1">
    <property type="nucleotide sequence ID" value="NZ_BAAABU010000003.1"/>
</dbReference>
<dbReference type="EMBL" id="BAAABU010000003">
    <property type="protein sequence ID" value="GAA0222678.1"/>
    <property type="molecule type" value="Genomic_DNA"/>
</dbReference>
<dbReference type="SUPFAM" id="SSF56112">
    <property type="entry name" value="Protein kinase-like (PK-like)"/>
    <property type="match status" value="1"/>
</dbReference>
<dbReference type="Pfam" id="PF04655">
    <property type="entry name" value="APH_6_hur"/>
    <property type="match status" value="1"/>
</dbReference>
<evidence type="ECO:0000313" key="2">
    <source>
        <dbReference type="Proteomes" id="UP001500416"/>
    </source>
</evidence>
<sequence length="252" mass="26776">MTAKLITRFGPGVRVWIDALPALVAALSARWDLVPVRPMTGGTSHTLLCRRAGVPVVLKLTPEPEIARQELAALTAWEPSPRMVRVLESDVAAGALLLEGLEPGTPARWDPPAMSALLDALHVPPRDGFPTLAARVDFVFELLARRRPGDYSAGHAAAARLARDGVPPALLHGDLHLDNVLDAGARGLVAIDPRPCVGDPASDAADFAYAAPDLRTGVEALSGVVDGDRLAAWCRAFADFFPDRREEALTLG</sequence>
<dbReference type="InterPro" id="IPR006748">
    <property type="entry name" value="NH2Glyco/OHUrea_AB-resist_kin"/>
</dbReference>
<gene>
    <name evidence="1" type="ORF">GCM10010492_21050</name>
</gene>